<dbReference type="InterPro" id="IPR013106">
    <property type="entry name" value="Ig_V-set"/>
</dbReference>
<evidence type="ECO:0000313" key="5">
    <source>
        <dbReference type="EMBL" id="NXP70843.1"/>
    </source>
</evidence>
<accession>A0A852BQG2</accession>
<sequence>GLQAAVELMESGGGLQSPGGTVSLLCKASGFTFGDYDVWVWQALGKGLESVAVINSAGSTTRYSASVQGRCSLSRDNSQASLSLQLSSLQEADSGTHYCARSAY</sequence>
<evidence type="ECO:0000313" key="6">
    <source>
        <dbReference type="Proteomes" id="UP000611227"/>
    </source>
</evidence>
<dbReference type="SUPFAM" id="SSF48726">
    <property type="entry name" value="Immunoglobulin"/>
    <property type="match status" value="1"/>
</dbReference>
<protein>
    <submittedName>
        <fullName evidence="5">HV348 protein</fullName>
    </submittedName>
</protein>
<reference evidence="5" key="1">
    <citation type="submission" date="2019-09" db="EMBL/GenBank/DDBJ databases">
        <title>Bird 10,000 Genomes (B10K) Project - Family phase.</title>
        <authorList>
            <person name="Zhang G."/>
        </authorList>
    </citation>
    <scope>NUCLEOTIDE SEQUENCE</scope>
    <source>
        <strain evidence="5">B10K-DU-001-30</strain>
        <tissue evidence="5">Muscle</tissue>
    </source>
</reference>
<comment type="caution">
    <text evidence="5">The sequence shown here is derived from an EMBL/GenBank/DDBJ whole genome shotgun (WGS) entry which is preliminary data.</text>
</comment>
<dbReference type="AlphaFoldDB" id="A0A852BQG2"/>
<dbReference type="GO" id="GO:0002250">
    <property type="term" value="P:adaptive immune response"/>
    <property type="evidence" value="ECO:0007669"/>
    <property type="project" value="UniProtKB-KW"/>
</dbReference>
<dbReference type="InterPro" id="IPR036179">
    <property type="entry name" value="Ig-like_dom_sf"/>
</dbReference>
<evidence type="ECO:0000256" key="3">
    <source>
        <dbReference type="ARBA" id="ARBA00043265"/>
    </source>
</evidence>
<keyword evidence="3" id="KW-1280">Immunoglobulin</keyword>
<dbReference type="PROSITE" id="PS50835">
    <property type="entry name" value="IG_LIKE"/>
    <property type="match status" value="1"/>
</dbReference>
<dbReference type="InterPro" id="IPR013783">
    <property type="entry name" value="Ig-like_fold"/>
</dbReference>
<feature type="non-terminal residue" evidence="5">
    <location>
        <position position="1"/>
    </location>
</feature>
<dbReference type="SMART" id="SM00406">
    <property type="entry name" value="IGv"/>
    <property type="match status" value="1"/>
</dbReference>
<gene>
    <name evidence="5" type="primary">Ighv348_0</name>
    <name evidence="5" type="ORF">RAMSUL_R01091</name>
</gene>
<evidence type="ECO:0000256" key="1">
    <source>
        <dbReference type="ARBA" id="ARBA00022859"/>
    </source>
</evidence>
<dbReference type="Proteomes" id="UP000611227">
    <property type="component" value="Unassembled WGS sequence"/>
</dbReference>
<organism evidence="5 6">
    <name type="scientific">Ramphastos sulfuratus</name>
    <dbReference type="NCBI Taxonomy" id="322582"/>
    <lineage>
        <taxon>Eukaryota</taxon>
        <taxon>Metazoa</taxon>
        <taxon>Chordata</taxon>
        <taxon>Craniata</taxon>
        <taxon>Vertebrata</taxon>
        <taxon>Euteleostomi</taxon>
        <taxon>Archelosauria</taxon>
        <taxon>Archosauria</taxon>
        <taxon>Dinosauria</taxon>
        <taxon>Saurischia</taxon>
        <taxon>Theropoda</taxon>
        <taxon>Coelurosauria</taxon>
        <taxon>Aves</taxon>
        <taxon>Neognathae</taxon>
        <taxon>Neoaves</taxon>
        <taxon>Telluraves</taxon>
        <taxon>Coraciimorphae</taxon>
        <taxon>Piciformes</taxon>
        <taxon>Ramphastidae</taxon>
        <taxon>Ramphastos</taxon>
    </lineage>
</organism>
<proteinExistence type="predicted"/>
<evidence type="ECO:0000259" key="4">
    <source>
        <dbReference type="PROSITE" id="PS50835"/>
    </source>
</evidence>
<dbReference type="GO" id="GO:0019814">
    <property type="term" value="C:immunoglobulin complex"/>
    <property type="evidence" value="ECO:0007669"/>
    <property type="project" value="UniProtKB-KW"/>
</dbReference>
<feature type="domain" description="Ig-like" evidence="4">
    <location>
        <begin position="19"/>
        <end position="104"/>
    </location>
</feature>
<dbReference type="InterPro" id="IPR050199">
    <property type="entry name" value="IgHV"/>
</dbReference>
<name>A0A852BQG2_9PICI</name>
<evidence type="ECO:0000256" key="2">
    <source>
        <dbReference type="ARBA" id="ARBA00023130"/>
    </source>
</evidence>
<dbReference type="Pfam" id="PF07686">
    <property type="entry name" value="V-set"/>
    <property type="match status" value="1"/>
</dbReference>
<dbReference type="Gene3D" id="2.60.40.10">
    <property type="entry name" value="Immunoglobulins"/>
    <property type="match status" value="1"/>
</dbReference>
<dbReference type="EMBL" id="WBNM01004844">
    <property type="protein sequence ID" value="NXP70843.1"/>
    <property type="molecule type" value="Genomic_DNA"/>
</dbReference>
<keyword evidence="1" id="KW-0391">Immunity</keyword>
<dbReference type="InterPro" id="IPR007110">
    <property type="entry name" value="Ig-like_dom"/>
</dbReference>
<keyword evidence="6" id="KW-1185">Reference proteome</keyword>
<keyword evidence="2" id="KW-1064">Adaptive immunity</keyword>
<dbReference type="PANTHER" id="PTHR23266">
    <property type="entry name" value="IMMUNOGLOBULIN HEAVY CHAIN"/>
    <property type="match status" value="1"/>
</dbReference>
<dbReference type="GO" id="GO:0005576">
    <property type="term" value="C:extracellular region"/>
    <property type="evidence" value="ECO:0007669"/>
    <property type="project" value="UniProtKB-ARBA"/>
</dbReference>
<feature type="non-terminal residue" evidence="5">
    <location>
        <position position="104"/>
    </location>
</feature>